<proteinExistence type="predicted"/>
<dbReference type="Proteomes" id="UP000501726">
    <property type="component" value="Chromosome"/>
</dbReference>
<reference evidence="2" key="1">
    <citation type="submission" date="2019-11" db="EMBL/GenBank/DDBJ databases">
        <title>Isolation and characterization of two novel species in the genus Thiomicrorhabdus.</title>
        <authorList>
            <person name="Mochizuki J."/>
            <person name="Kojima H."/>
            <person name="Fukui M."/>
        </authorList>
    </citation>
    <scope>NUCLEOTIDE SEQUENCE [LARGE SCALE GENOMIC DNA]</scope>
    <source>
        <strain evidence="2">aks77</strain>
    </source>
</reference>
<dbReference type="EMBL" id="AP021889">
    <property type="protein sequence ID" value="BBP46731.1"/>
    <property type="molecule type" value="Genomic_DNA"/>
</dbReference>
<accession>A0A6F8PX82</accession>
<dbReference type="KEGG" id="tse:THMIRHAS_21040"/>
<protein>
    <submittedName>
        <fullName evidence="1">Uncharacterized protein</fullName>
    </submittedName>
</protein>
<dbReference type="RefSeq" id="WP_173273669.1">
    <property type="nucleotide sequence ID" value="NZ_AP021889.1"/>
</dbReference>
<dbReference type="AlphaFoldDB" id="A0A6F8PX82"/>
<evidence type="ECO:0000313" key="2">
    <source>
        <dbReference type="Proteomes" id="UP000501726"/>
    </source>
</evidence>
<evidence type="ECO:0000313" key="1">
    <source>
        <dbReference type="EMBL" id="BBP46731.1"/>
    </source>
</evidence>
<organism evidence="1 2">
    <name type="scientific">Thiosulfatimonas sediminis</name>
    <dbReference type="NCBI Taxonomy" id="2675054"/>
    <lineage>
        <taxon>Bacteria</taxon>
        <taxon>Pseudomonadati</taxon>
        <taxon>Pseudomonadota</taxon>
        <taxon>Gammaproteobacteria</taxon>
        <taxon>Thiotrichales</taxon>
        <taxon>Piscirickettsiaceae</taxon>
        <taxon>Thiosulfatimonas</taxon>
    </lineage>
</organism>
<sequence>MSQSSQKGMVLLLVSMVLVMLIALLASSYFKNLIAYFSSKQLSQQHHLMLQVKQRLLMFAVLHPEIYLTNSSSQLLAADEVPGAGYFPCPDLDGDGFLLGAETTCGNQFLPSASNPLQTGFVPDPLTNSGGANCNGMAACMGYVPQKIVSRQFYFAPAKRYFYVLDERFSFQNGYYFNDGQNRFSPLSPSILESVAPRLQLNGVDGYVLLIIDAGNDGLDASNADGDFKFVSPRRVLSRDENLDQIIGVTLEEWRVLMSIRACVTLKRFNNGLNVYPALANAQAHWLNAYHPANNPAGGGWRAQCGA</sequence>
<keyword evidence="2" id="KW-1185">Reference proteome</keyword>
<gene>
    <name evidence="1" type="ORF">THMIRHAS_21040</name>
</gene>
<name>A0A6F8PX82_9GAMM</name>